<keyword evidence="1 3" id="KW-0472">Membrane</keyword>
<dbReference type="Proteomes" id="UP000186221">
    <property type="component" value="Unassembled WGS sequence"/>
</dbReference>
<dbReference type="SUPFAM" id="SSF103088">
    <property type="entry name" value="OmpA-like"/>
    <property type="match status" value="1"/>
</dbReference>
<feature type="region of interest" description="Disordered" evidence="2">
    <location>
        <begin position="1"/>
        <end position="182"/>
    </location>
</feature>
<protein>
    <submittedName>
        <fullName evidence="5">Type VI secretion system protein ImpK</fullName>
    </submittedName>
</protein>
<dbReference type="NCBIfam" id="TIGR03349">
    <property type="entry name" value="IV_VI_DotU"/>
    <property type="match status" value="1"/>
</dbReference>
<dbReference type="RefSeq" id="WP_076483745.1">
    <property type="nucleotide sequence ID" value="NZ_FTOG01000002.1"/>
</dbReference>
<feature type="compositionally biased region" description="Basic and acidic residues" evidence="2">
    <location>
        <begin position="1"/>
        <end position="10"/>
    </location>
</feature>
<dbReference type="CDD" id="cd07185">
    <property type="entry name" value="OmpA_C-like"/>
    <property type="match status" value="1"/>
</dbReference>
<accession>A0A1N7JX56</accession>
<evidence type="ECO:0000259" key="4">
    <source>
        <dbReference type="PROSITE" id="PS51123"/>
    </source>
</evidence>
<evidence type="ECO:0000313" key="6">
    <source>
        <dbReference type="Proteomes" id="UP000186221"/>
    </source>
</evidence>
<feature type="compositionally biased region" description="Pro residues" evidence="2">
    <location>
        <begin position="17"/>
        <end position="35"/>
    </location>
</feature>
<dbReference type="InterPro" id="IPR017732">
    <property type="entry name" value="T4/T6SS_DotU"/>
</dbReference>
<dbReference type="NCBIfam" id="NF038228">
    <property type="entry name" value="IcmH_DotU_IVB"/>
    <property type="match status" value="1"/>
</dbReference>
<keyword evidence="3" id="KW-0812">Transmembrane</keyword>
<dbReference type="InterPro" id="IPR006665">
    <property type="entry name" value="OmpA-like"/>
</dbReference>
<dbReference type="PANTHER" id="PTHR30329:SF19">
    <property type="entry name" value="OUTER MEMBRANE PROTEIN, OMPA FAMILY"/>
    <property type="match status" value="1"/>
</dbReference>
<feature type="compositionally biased region" description="Pro residues" evidence="2">
    <location>
        <begin position="125"/>
        <end position="142"/>
    </location>
</feature>
<dbReference type="EMBL" id="FTOG01000002">
    <property type="protein sequence ID" value="SIS53826.1"/>
    <property type="molecule type" value="Genomic_DNA"/>
</dbReference>
<dbReference type="NCBIfam" id="TIGR03350">
    <property type="entry name" value="type_VI_ompA"/>
    <property type="match status" value="1"/>
</dbReference>
<dbReference type="Pfam" id="PF00691">
    <property type="entry name" value="OmpA"/>
    <property type="match status" value="1"/>
</dbReference>
<organism evidence="5 6">
    <name type="scientific">Rhodobacter aestuarii</name>
    <dbReference type="NCBI Taxonomy" id="453582"/>
    <lineage>
        <taxon>Bacteria</taxon>
        <taxon>Pseudomonadati</taxon>
        <taxon>Pseudomonadota</taxon>
        <taxon>Alphaproteobacteria</taxon>
        <taxon>Rhodobacterales</taxon>
        <taxon>Rhodobacter group</taxon>
        <taxon>Rhodobacter</taxon>
    </lineage>
</organism>
<sequence>MAHGDDRDKTVIGGALPPRPDPNQPPRPVVAPNPDDPYALRQPPAQAPQMPGTERTVIGGAFNPPDLAMPGGGQAPHPGAPPNAYPGQASGFPPNDMGAGQSPGENTWLGGGLPAAQPGPGMMPQTPPPSPYPPQNPYPQPSAYPSQPQPSACPSAPPPQQGYGAPQQAGFGTGLGQGMGSPFGAGAAQGFFPDVSTPPVQTQKRVTARISLQQALQAARLGRGSSTNPLIAAATNLLILFGRLRTGLVDMQAMPLMEHVAREIDTFERNVLSAGVGPQEAMVAKYLLCGTADDIVQNLPGADRGVWVQYSMAARFFQTRETGVGFFQEAEKAMQSPLQYANLLELMLTCLSLGFEGQYRTAPNGGMQLAQIRRAIYETLRRVKPRPNEDLSVRWLPVLLGGRRRFGGVPVWAVAGIAAALVVGFFATLSTLINRDGAMAAEALYTLHPTEGKIALDVKTPDKPLVPYVAPTAQSQLERMRGAFAPEIEQGLVDVVLKGDAIAIRVGNLLLFESGKADVKAEFAPLAARIAEEIEKEEGPIKVWGYTDSIPMSGRGRFKTNLELSQARAQAVRDVLAKGLSDPGRISAEGKGEADPIGDNATAEGRAQNRRVEVMIAREGTF</sequence>
<evidence type="ECO:0000313" key="5">
    <source>
        <dbReference type="EMBL" id="SIS53826.1"/>
    </source>
</evidence>
<evidence type="ECO:0000256" key="1">
    <source>
        <dbReference type="PROSITE-ProRule" id="PRU00473"/>
    </source>
</evidence>
<feature type="region of interest" description="Disordered" evidence="2">
    <location>
        <begin position="583"/>
        <end position="606"/>
    </location>
</feature>
<proteinExistence type="predicted"/>
<dbReference type="InterPro" id="IPR050330">
    <property type="entry name" value="Bact_OuterMem_StrucFunc"/>
</dbReference>
<evidence type="ECO:0000256" key="2">
    <source>
        <dbReference type="SAM" id="MobiDB-lite"/>
    </source>
</evidence>
<keyword evidence="6" id="KW-1185">Reference proteome</keyword>
<dbReference type="AlphaFoldDB" id="A0A1N7JX56"/>
<dbReference type="Gene3D" id="1.25.40.590">
    <property type="entry name" value="Type IV / VI secretion system, DotU"/>
    <property type="match status" value="1"/>
</dbReference>
<evidence type="ECO:0000256" key="3">
    <source>
        <dbReference type="SAM" id="Phobius"/>
    </source>
</evidence>
<dbReference type="PANTHER" id="PTHR30329">
    <property type="entry name" value="STATOR ELEMENT OF FLAGELLAR MOTOR COMPLEX"/>
    <property type="match status" value="1"/>
</dbReference>
<dbReference type="InterPro" id="IPR038522">
    <property type="entry name" value="T4/T6SS_DotU_sf"/>
</dbReference>
<dbReference type="PROSITE" id="PS51123">
    <property type="entry name" value="OMPA_2"/>
    <property type="match status" value="1"/>
</dbReference>
<feature type="domain" description="OmpA-like" evidence="4">
    <location>
        <begin position="499"/>
        <end position="620"/>
    </location>
</feature>
<dbReference type="STRING" id="453582.SAMN05421580_102150"/>
<dbReference type="Gene3D" id="3.30.1330.60">
    <property type="entry name" value="OmpA-like domain"/>
    <property type="match status" value="1"/>
</dbReference>
<gene>
    <name evidence="5" type="ORF">SAMN05421580_102150</name>
</gene>
<feature type="compositionally biased region" description="Low complexity" evidence="2">
    <location>
        <begin position="161"/>
        <end position="170"/>
    </location>
</feature>
<feature type="compositionally biased region" description="Low complexity" evidence="2">
    <location>
        <begin position="114"/>
        <end position="124"/>
    </location>
</feature>
<name>A0A1N7JX56_9RHOB</name>
<dbReference type="Pfam" id="PF09850">
    <property type="entry name" value="DotU"/>
    <property type="match status" value="1"/>
</dbReference>
<reference evidence="6" key="1">
    <citation type="submission" date="2017-01" db="EMBL/GenBank/DDBJ databases">
        <authorList>
            <person name="Varghese N."/>
            <person name="Submissions S."/>
        </authorList>
    </citation>
    <scope>NUCLEOTIDE SEQUENCE [LARGE SCALE GENOMIC DNA]</scope>
    <source>
        <strain evidence="6">DSM 19945</strain>
    </source>
</reference>
<keyword evidence="3" id="KW-1133">Transmembrane helix</keyword>
<dbReference type="InterPro" id="IPR017733">
    <property type="entry name" value="OmpA-like_dom_proteobacteria"/>
</dbReference>
<feature type="transmembrane region" description="Helical" evidence="3">
    <location>
        <begin position="409"/>
        <end position="429"/>
    </location>
</feature>
<feature type="compositionally biased region" description="Low complexity" evidence="2">
    <location>
        <begin position="143"/>
        <end position="154"/>
    </location>
</feature>
<dbReference type="GO" id="GO:0016020">
    <property type="term" value="C:membrane"/>
    <property type="evidence" value="ECO:0007669"/>
    <property type="project" value="UniProtKB-UniRule"/>
</dbReference>
<dbReference type="InterPro" id="IPR036737">
    <property type="entry name" value="OmpA-like_sf"/>
</dbReference>
<feature type="compositionally biased region" description="Gly residues" evidence="2">
    <location>
        <begin position="171"/>
        <end position="182"/>
    </location>
</feature>